<feature type="transmembrane region" description="Helical" evidence="9">
    <location>
        <begin position="6"/>
        <end position="27"/>
    </location>
</feature>
<dbReference type="Pfam" id="PF00950">
    <property type="entry name" value="ABC-3"/>
    <property type="match status" value="1"/>
</dbReference>
<keyword evidence="6 9" id="KW-1133">Transmembrane helix</keyword>
<dbReference type="InterPro" id="IPR037294">
    <property type="entry name" value="ABC_BtuC-like"/>
</dbReference>
<organism evidence="10">
    <name type="scientific">uncultured Thermomicrobiales bacterium</name>
    <dbReference type="NCBI Taxonomy" id="1645740"/>
    <lineage>
        <taxon>Bacteria</taxon>
        <taxon>Pseudomonadati</taxon>
        <taxon>Thermomicrobiota</taxon>
        <taxon>Thermomicrobia</taxon>
        <taxon>Thermomicrobiales</taxon>
        <taxon>environmental samples</taxon>
    </lineage>
</organism>
<dbReference type="PANTHER" id="PTHR30477:SF8">
    <property type="entry name" value="METAL TRANSPORT SYSTEM MEMBRANE PROTEIN CT_070-RELATED"/>
    <property type="match status" value="1"/>
</dbReference>
<feature type="transmembrane region" description="Helical" evidence="9">
    <location>
        <begin position="175"/>
        <end position="199"/>
    </location>
</feature>
<dbReference type="GO" id="GO:0010043">
    <property type="term" value="P:response to zinc ion"/>
    <property type="evidence" value="ECO:0007669"/>
    <property type="project" value="TreeGrafter"/>
</dbReference>
<evidence type="ECO:0000256" key="2">
    <source>
        <dbReference type="ARBA" id="ARBA00008034"/>
    </source>
</evidence>
<comment type="similarity">
    <text evidence="2 8">Belongs to the ABC-3 integral membrane protein family.</text>
</comment>
<evidence type="ECO:0000256" key="3">
    <source>
        <dbReference type="ARBA" id="ARBA00022448"/>
    </source>
</evidence>
<feature type="transmembrane region" description="Helical" evidence="9">
    <location>
        <begin position="36"/>
        <end position="53"/>
    </location>
</feature>
<accession>A0A6J4UB70</accession>
<evidence type="ECO:0000313" key="10">
    <source>
        <dbReference type="EMBL" id="CAA9545742.1"/>
    </source>
</evidence>
<evidence type="ECO:0000256" key="8">
    <source>
        <dbReference type="RuleBase" id="RU003943"/>
    </source>
</evidence>
<dbReference type="AlphaFoldDB" id="A0A6J4UB70"/>
<feature type="transmembrane region" description="Helical" evidence="9">
    <location>
        <begin position="256"/>
        <end position="274"/>
    </location>
</feature>
<sequence length="362" mass="38310">MSFAAIIILTGALTAISCALVGSFLVLRRTAMVGDAISHSVLLGIVTVFWLTNGSRNEILMVLGAGTVGLLTVYLIELVRSSGRVREDAAIGLVFPVLFSIGVIMVSRFPQTVHIDVQHVLYGEIAFAPLRRLELFGADLGYRSLWVLGGMAAINLAFVTLFYKELKLSTFDRGLAATLGFAPLALHYALMGLVSATTVVAFDSVGAILVVAMLIVPGATAYLLTDRLGVMIALACGVGALSAWGGYVVASAYDASISGAMATVAGGILVLAVLGSPRHGVVVRAWTRARLRRRFDVRLLVAHLAGGSDPDHLSEQFRWSPSTVRRTLDLALREGYVERRDGDRLTVTPAGAALAAGTDTGR</sequence>
<dbReference type="Gene3D" id="1.10.3470.10">
    <property type="entry name" value="ABC transporter involved in vitamin B12 uptake, BtuC"/>
    <property type="match status" value="1"/>
</dbReference>
<proteinExistence type="inferred from homology"/>
<evidence type="ECO:0000256" key="6">
    <source>
        <dbReference type="ARBA" id="ARBA00022989"/>
    </source>
</evidence>
<feature type="transmembrane region" description="Helical" evidence="9">
    <location>
        <begin position="205"/>
        <end position="224"/>
    </location>
</feature>
<feature type="transmembrane region" description="Helical" evidence="9">
    <location>
        <begin position="59"/>
        <end position="77"/>
    </location>
</feature>
<dbReference type="InterPro" id="IPR036390">
    <property type="entry name" value="WH_DNA-bd_sf"/>
</dbReference>
<dbReference type="InterPro" id="IPR001626">
    <property type="entry name" value="ABC_TroCD"/>
</dbReference>
<dbReference type="SUPFAM" id="SSF81345">
    <property type="entry name" value="ABC transporter involved in vitamin B12 uptake, BtuC"/>
    <property type="match status" value="1"/>
</dbReference>
<comment type="subcellular location">
    <subcellularLocation>
        <location evidence="1 8">Cell membrane</location>
        <topology evidence="1 8">Multi-pass membrane protein</topology>
    </subcellularLocation>
</comment>
<keyword evidence="3 8" id="KW-0813">Transport</keyword>
<feature type="transmembrane region" description="Helical" evidence="9">
    <location>
        <begin position="231"/>
        <end position="250"/>
    </location>
</feature>
<evidence type="ECO:0000256" key="7">
    <source>
        <dbReference type="ARBA" id="ARBA00023136"/>
    </source>
</evidence>
<dbReference type="EMBL" id="CADCWK010000035">
    <property type="protein sequence ID" value="CAA9545742.1"/>
    <property type="molecule type" value="Genomic_DNA"/>
</dbReference>
<protein>
    <submittedName>
        <fullName evidence="10">Mn-Zn_transporter_SitD</fullName>
    </submittedName>
</protein>
<evidence type="ECO:0000256" key="1">
    <source>
        <dbReference type="ARBA" id="ARBA00004651"/>
    </source>
</evidence>
<evidence type="ECO:0000256" key="5">
    <source>
        <dbReference type="ARBA" id="ARBA00022692"/>
    </source>
</evidence>
<keyword evidence="7 9" id="KW-0472">Membrane</keyword>
<dbReference type="CDD" id="cd06550">
    <property type="entry name" value="TM_ABC_iron-siderophores_like"/>
    <property type="match status" value="1"/>
</dbReference>
<dbReference type="SUPFAM" id="SSF46785">
    <property type="entry name" value="Winged helix' DNA-binding domain"/>
    <property type="match status" value="1"/>
</dbReference>
<dbReference type="PANTHER" id="PTHR30477">
    <property type="entry name" value="ABC-TRANSPORTER METAL-BINDING PROTEIN"/>
    <property type="match status" value="1"/>
</dbReference>
<evidence type="ECO:0000256" key="9">
    <source>
        <dbReference type="SAM" id="Phobius"/>
    </source>
</evidence>
<dbReference type="GO" id="GO:0043190">
    <property type="term" value="C:ATP-binding cassette (ABC) transporter complex"/>
    <property type="evidence" value="ECO:0007669"/>
    <property type="project" value="InterPro"/>
</dbReference>
<feature type="transmembrane region" description="Helical" evidence="9">
    <location>
        <begin position="145"/>
        <end position="163"/>
    </location>
</feature>
<feature type="transmembrane region" description="Helical" evidence="9">
    <location>
        <begin position="89"/>
        <end position="109"/>
    </location>
</feature>
<keyword evidence="4" id="KW-1003">Cell membrane</keyword>
<reference evidence="10" key="1">
    <citation type="submission" date="2020-02" db="EMBL/GenBank/DDBJ databases">
        <authorList>
            <person name="Meier V. D."/>
        </authorList>
    </citation>
    <scope>NUCLEOTIDE SEQUENCE</scope>
    <source>
        <strain evidence="10">AVDCRST_MAG33</strain>
    </source>
</reference>
<gene>
    <name evidence="10" type="ORF">AVDCRST_MAG33-453</name>
</gene>
<keyword evidence="5 8" id="KW-0812">Transmembrane</keyword>
<dbReference type="GO" id="GO:0055085">
    <property type="term" value="P:transmembrane transport"/>
    <property type="evidence" value="ECO:0007669"/>
    <property type="project" value="InterPro"/>
</dbReference>
<evidence type="ECO:0000256" key="4">
    <source>
        <dbReference type="ARBA" id="ARBA00022475"/>
    </source>
</evidence>
<name>A0A6J4UB70_9BACT</name>